<feature type="domain" description="RGS" evidence="2">
    <location>
        <begin position="355"/>
        <end position="546"/>
    </location>
</feature>
<dbReference type="EMBL" id="JANBUM010000066">
    <property type="protein sequence ID" value="KAJ2786351.1"/>
    <property type="molecule type" value="Genomic_DNA"/>
</dbReference>
<organism evidence="3 4">
    <name type="scientific">Coemansia interrupta</name>
    <dbReference type="NCBI Taxonomy" id="1126814"/>
    <lineage>
        <taxon>Eukaryota</taxon>
        <taxon>Fungi</taxon>
        <taxon>Fungi incertae sedis</taxon>
        <taxon>Zoopagomycota</taxon>
        <taxon>Kickxellomycotina</taxon>
        <taxon>Kickxellomycetes</taxon>
        <taxon>Kickxellales</taxon>
        <taxon>Kickxellaceae</taxon>
        <taxon>Coemansia</taxon>
    </lineage>
</organism>
<accession>A0A9W8HHN4</accession>
<dbReference type="InterPro" id="IPR044926">
    <property type="entry name" value="RGS_subdomain_2"/>
</dbReference>
<comment type="caution">
    <text evidence="3">The sequence shown here is derived from an EMBL/GenBank/DDBJ whole genome shotgun (WGS) entry which is preliminary data.</text>
</comment>
<keyword evidence="1" id="KW-0812">Transmembrane</keyword>
<dbReference type="InterPro" id="IPR016137">
    <property type="entry name" value="RGS"/>
</dbReference>
<dbReference type="SUPFAM" id="SSF48097">
    <property type="entry name" value="Regulator of G-protein signaling, RGS"/>
    <property type="match status" value="1"/>
</dbReference>
<reference evidence="3" key="1">
    <citation type="submission" date="2022-07" db="EMBL/GenBank/DDBJ databases">
        <title>Phylogenomic reconstructions and comparative analyses of Kickxellomycotina fungi.</title>
        <authorList>
            <person name="Reynolds N.K."/>
            <person name="Stajich J.E."/>
            <person name="Barry K."/>
            <person name="Grigoriev I.V."/>
            <person name="Crous P."/>
            <person name="Smith M.E."/>
        </authorList>
    </citation>
    <scope>NUCLEOTIDE SEQUENCE</scope>
    <source>
        <strain evidence="3">BCRC 34489</strain>
    </source>
</reference>
<evidence type="ECO:0000259" key="2">
    <source>
        <dbReference type="PROSITE" id="PS50132"/>
    </source>
</evidence>
<dbReference type="PROSITE" id="PS50132">
    <property type="entry name" value="RGS"/>
    <property type="match status" value="1"/>
</dbReference>
<dbReference type="AlphaFoldDB" id="A0A9W8HHN4"/>
<dbReference type="Gene3D" id="1.10.167.10">
    <property type="entry name" value="Regulator of G-protein Signalling 4, domain 2"/>
    <property type="match status" value="1"/>
</dbReference>
<keyword evidence="1" id="KW-1133">Transmembrane helix</keyword>
<name>A0A9W8HHN4_9FUNG</name>
<evidence type="ECO:0000313" key="4">
    <source>
        <dbReference type="Proteomes" id="UP001140172"/>
    </source>
</evidence>
<evidence type="ECO:0000313" key="3">
    <source>
        <dbReference type="EMBL" id="KAJ2786351.1"/>
    </source>
</evidence>
<sequence length="546" mass="61833">MVETQDVILSDWVPGTRNYHIRASVMLAISVVYTLFVLVTSIMFVIKARNKRSGLSKRYVTIVIVQAFGCYLAGVNGLVTAALNNWACFGKLWLFNLGFLISLSAMSARAFHLMVTYKVHELSSMLSTRNPKGIDSLQGLSPKNEPSLRFGNSPLGPGNSTVAISESVSRLKQARQLEKYKRMLPYVREKMLMLYMAVFIFLGIILTLVINITDKQFGIRPVETICIFYWGFLPITAVVVVFFFLVFPVILWLIWRDTDAYGIRNDLIICDTVGIICMVITLIWVNALHETQQKWPGMSFVWVYAIFIHVTSVFIPLLHSIQHMRSSEDQDGVFTAENMADDGLPMTSNISRRAAFNRMLDDPLEYQHFRIFAASCFCSELTGFIEEYQSLKARTLVLLKTTEPSSAVEQPDDSFLRTSKEININRFRLSQCMVDNALAMYAEVNAAGTSLTGINISILQSVQDDKTDDKTVDMQFPASLIGRLHAVYREYVDPNSFASVNASASVVKRISERMHCNDYTLTLLDDLKGDVLFMLYSDVYSRYIRK</sequence>
<feature type="transmembrane region" description="Helical" evidence="1">
    <location>
        <begin position="20"/>
        <end position="46"/>
    </location>
</feature>
<feature type="transmembrane region" description="Helical" evidence="1">
    <location>
        <begin position="267"/>
        <end position="287"/>
    </location>
</feature>
<protein>
    <recommendedName>
        <fullName evidence="2">RGS domain-containing protein</fullName>
    </recommendedName>
</protein>
<keyword evidence="4" id="KW-1185">Reference proteome</keyword>
<feature type="transmembrane region" description="Helical" evidence="1">
    <location>
        <begin position="299"/>
        <end position="318"/>
    </location>
</feature>
<proteinExistence type="predicted"/>
<feature type="transmembrane region" description="Helical" evidence="1">
    <location>
        <begin position="192"/>
        <end position="212"/>
    </location>
</feature>
<feature type="transmembrane region" description="Helical" evidence="1">
    <location>
        <begin position="93"/>
        <end position="115"/>
    </location>
</feature>
<feature type="transmembrane region" description="Helical" evidence="1">
    <location>
        <begin position="58"/>
        <end position="81"/>
    </location>
</feature>
<keyword evidence="1" id="KW-0472">Membrane</keyword>
<feature type="transmembrane region" description="Helical" evidence="1">
    <location>
        <begin position="227"/>
        <end position="255"/>
    </location>
</feature>
<gene>
    <name evidence="3" type="ORF">GGI15_001597</name>
</gene>
<dbReference type="Proteomes" id="UP001140172">
    <property type="component" value="Unassembled WGS sequence"/>
</dbReference>
<evidence type="ECO:0000256" key="1">
    <source>
        <dbReference type="SAM" id="Phobius"/>
    </source>
</evidence>
<dbReference type="InterPro" id="IPR036305">
    <property type="entry name" value="RGS_sf"/>
</dbReference>
<dbReference type="OrthoDB" id="196547at2759"/>